<dbReference type="EC" id="3.4.21.89" evidence="4 7"/>
<evidence type="ECO:0000256" key="2">
    <source>
        <dbReference type="ARBA" id="ARBA00004401"/>
    </source>
</evidence>
<dbReference type="GO" id="GO:0005886">
    <property type="term" value="C:plasma membrane"/>
    <property type="evidence" value="ECO:0007669"/>
    <property type="project" value="UniProtKB-SubCell"/>
</dbReference>
<dbReference type="PANTHER" id="PTHR43390">
    <property type="entry name" value="SIGNAL PEPTIDASE I"/>
    <property type="match status" value="1"/>
</dbReference>
<comment type="subcellular location">
    <subcellularLocation>
        <location evidence="2">Cell membrane</location>
        <topology evidence="2">Single-pass type II membrane protein</topology>
    </subcellularLocation>
    <subcellularLocation>
        <location evidence="7">Membrane</location>
        <topology evidence="7">Single-pass type II membrane protein</topology>
    </subcellularLocation>
</comment>
<dbReference type="RefSeq" id="WP_092328457.1">
    <property type="nucleotide sequence ID" value="NZ_FNCP01000001.1"/>
</dbReference>
<comment type="catalytic activity">
    <reaction evidence="1 7">
        <text>Cleavage of hydrophobic, N-terminal signal or leader sequences from secreted and periplasmic proteins.</text>
        <dbReference type="EC" id="3.4.21.89"/>
    </reaction>
</comment>
<proteinExistence type="inferred from homology"/>
<accession>A0A1G7RDM8</accession>
<dbReference type="Proteomes" id="UP000198656">
    <property type="component" value="Unassembled WGS sequence"/>
</dbReference>
<evidence type="ECO:0000313" key="9">
    <source>
        <dbReference type="EMBL" id="SDG08833.1"/>
    </source>
</evidence>
<dbReference type="SUPFAM" id="SSF51306">
    <property type="entry name" value="LexA/Signal peptidase"/>
    <property type="match status" value="1"/>
</dbReference>
<dbReference type="EMBL" id="FNCP01000001">
    <property type="protein sequence ID" value="SDG08833.1"/>
    <property type="molecule type" value="Genomic_DNA"/>
</dbReference>
<dbReference type="GO" id="GO:0009003">
    <property type="term" value="F:signal peptidase activity"/>
    <property type="evidence" value="ECO:0007669"/>
    <property type="project" value="UniProtKB-EC"/>
</dbReference>
<dbReference type="OrthoDB" id="9802919at2"/>
<name>A0A1G7RDM8_9FIRM</name>
<organism evidence="9 10">
    <name type="scientific">Desulfosporosinus hippei DSM 8344</name>
    <dbReference type="NCBI Taxonomy" id="1121419"/>
    <lineage>
        <taxon>Bacteria</taxon>
        <taxon>Bacillati</taxon>
        <taxon>Bacillota</taxon>
        <taxon>Clostridia</taxon>
        <taxon>Eubacteriales</taxon>
        <taxon>Desulfitobacteriaceae</taxon>
        <taxon>Desulfosporosinus</taxon>
    </lineage>
</organism>
<reference evidence="10" key="1">
    <citation type="submission" date="2016-10" db="EMBL/GenBank/DDBJ databases">
        <authorList>
            <person name="Varghese N."/>
            <person name="Submissions S."/>
        </authorList>
    </citation>
    <scope>NUCLEOTIDE SEQUENCE [LARGE SCALE GENOMIC DNA]</scope>
    <source>
        <strain evidence="10">DSM 8344</strain>
    </source>
</reference>
<dbReference type="STRING" id="1121419.SAMN05443529_10150"/>
<protein>
    <recommendedName>
        <fullName evidence="4 7">Signal peptidase I</fullName>
        <ecNumber evidence="4 7">3.4.21.89</ecNumber>
    </recommendedName>
</protein>
<evidence type="ECO:0000256" key="1">
    <source>
        <dbReference type="ARBA" id="ARBA00000677"/>
    </source>
</evidence>
<dbReference type="InterPro" id="IPR000223">
    <property type="entry name" value="Pept_S26A_signal_pept_1"/>
</dbReference>
<gene>
    <name evidence="9" type="ORF">SAMN05443529_10150</name>
</gene>
<evidence type="ECO:0000256" key="3">
    <source>
        <dbReference type="ARBA" id="ARBA00009370"/>
    </source>
</evidence>
<evidence type="ECO:0000259" key="8">
    <source>
        <dbReference type="Pfam" id="PF10502"/>
    </source>
</evidence>
<dbReference type="Pfam" id="PF10502">
    <property type="entry name" value="Peptidase_S26"/>
    <property type="match status" value="1"/>
</dbReference>
<keyword evidence="10" id="KW-1185">Reference proteome</keyword>
<dbReference type="PROSITE" id="PS00761">
    <property type="entry name" value="SPASE_I_3"/>
    <property type="match status" value="1"/>
</dbReference>
<sequence>MENKRSKAKWLLGIIGVLILIGGGLRLWVFQPYLIPSPSMEPGMAPGDHILVNRLSYRFWAPTRGDVVVFAFPKDIKRTFVKRVIAAEGETVELRDNKVFVNGDDIPEPYVKPGDYPPYGPEVVPEGKVFVLGDNRRESEDSREWGLLPKEYLLGKAWLVYYPLNRFRFISKAI</sequence>
<evidence type="ECO:0000256" key="5">
    <source>
        <dbReference type="ARBA" id="ARBA00022801"/>
    </source>
</evidence>
<dbReference type="InterPro" id="IPR019758">
    <property type="entry name" value="Pept_S26A_signal_pept_1_CS"/>
</dbReference>
<keyword evidence="7" id="KW-0645">Protease</keyword>
<dbReference type="GO" id="GO:0004252">
    <property type="term" value="F:serine-type endopeptidase activity"/>
    <property type="evidence" value="ECO:0007669"/>
    <property type="project" value="InterPro"/>
</dbReference>
<dbReference type="GO" id="GO:0006465">
    <property type="term" value="P:signal peptide processing"/>
    <property type="evidence" value="ECO:0007669"/>
    <property type="project" value="InterPro"/>
</dbReference>
<keyword evidence="5 7" id="KW-0378">Hydrolase</keyword>
<dbReference type="PRINTS" id="PR00727">
    <property type="entry name" value="LEADERPTASE"/>
</dbReference>
<dbReference type="Gene3D" id="2.10.109.10">
    <property type="entry name" value="Umud Fragment, subunit A"/>
    <property type="match status" value="1"/>
</dbReference>
<dbReference type="CDD" id="cd06530">
    <property type="entry name" value="S26_SPase_I"/>
    <property type="match status" value="1"/>
</dbReference>
<feature type="active site" evidence="6">
    <location>
        <position position="39"/>
    </location>
</feature>
<comment type="similarity">
    <text evidence="3 7">Belongs to the peptidase S26 family.</text>
</comment>
<feature type="domain" description="Peptidase S26" evidence="8">
    <location>
        <begin position="10"/>
        <end position="162"/>
    </location>
</feature>
<dbReference type="AlphaFoldDB" id="A0A1G7RDM8"/>
<evidence type="ECO:0000313" key="10">
    <source>
        <dbReference type="Proteomes" id="UP000198656"/>
    </source>
</evidence>
<evidence type="ECO:0000256" key="7">
    <source>
        <dbReference type="RuleBase" id="RU362042"/>
    </source>
</evidence>
<dbReference type="PANTHER" id="PTHR43390:SF1">
    <property type="entry name" value="CHLOROPLAST PROCESSING PEPTIDASE"/>
    <property type="match status" value="1"/>
</dbReference>
<dbReference type="InterPro" id="IPR019533">
    <property type="entry name" value="Peptidase_S26"/>
</dbReference>
<dbReference type="InterPro" id="IPR036286">
    <property type="entry name" value="LexA/Signal_pep-like_sf"/>
</dbReference>
<evidence type="ECO:0000256" key="6">
    <source>
        <dbReference type="PIRSR" id="PIRSR600223-1"/>
    </source>
</evidence>
<evidence type="ECO:0000256" key="4">
    <source>
        <dbReference type="ARBA" id="ARBA00013208"/>
    </source>
</evidence>
<feature type="active site" evidence="6">
    <location>
        <position position="82"/>
    </location>
</feature>
<dbReference type="NCBIfam" id="TIGR02227">
    <property type="entry name" value="sigpep_I_bact"/>
    <property type="match status" value="1"/>
</dbReference>